<comment type="similarity">
    <text evidence="2">Belongs to the GSP F family.</text>
</comment>
<comment type="subcellular location">
    <subcellularLocation>
        <location evidence="1">Cell inner membrane</location>
        <topology evidence="1">Multi-pass membrane protein</topology>
    </subcellularLocation>
</comment>
<keyword evidence="7 8" id="KW-0472">Membrane</keyword>
<keyword evidence="3" id="KW-1003">Cell membrane</keyword>
<evidence type="ECO:0000259" key="9">
    <source>
        <dbReference type="Pfam" id="PF00482"/>
    </source>
</evidence>
<reference evidence="10" key="1">
    <citation type="submission" date="2017-05" db="EMBL/GenBank/DDBJ databases">
        <authorList>
            <person name="Varghese N."/>
            <person name="Submissions S."/>
        </authorList>
    </citation>
    <scope>NUCLEOTIDE SEQUENCE</scope>
    <source>
        <strain evidence="10">DSM 18763</strain>
    </source>
</reference>
<dbReference type="GO" id="GO:0005886">
    <property type="term" value="C:plasma membrane"/>
    <property type="evidence" value="ECO:0007669"/>
    <property type="project" value="UniProtKB-SubCell"/>
</dbReference>
<evidence type="ECO:0000313" key="10">
    <source>
        <dbReference type="EMBL" id="SMP05521.1"/>
    </source>
</evidence>
<dbReference type="EMBL" id="FXTX01000003">
    <property type="protein sequence ID" value="SMP05521.1"/>
    <property type="molecule type" value="Genomic_DNA"/>
</dbReference>
<keyword evidence="6 8" id="KW-1133">Transmembrane helix</keyword>
<comment type="caution">
    <text evidence="10">The sequence shown here is derived from an EMBL/GenBank/DDBJ whole genome shotgun (WGS) entry which is preliminary data.</text>
</comment>
<sequence length="406" mass="45127">MRFRYEARDIYGIKKQGIIEADSIIVAEEQLATSGLQDIKIFAEKEKEKVKEKKEISLPIFKGKVKETDLAIFTRQLGAMINAGIGIAQALEILSEQLPNKTLSETLKKVTDDVLAGTSLAKAMEKHKKVFPEFLINLVAAAEESGKLDIVLQRATTYYEKIAAIKRKIKSASWYPTAVVVIATIIVTGLLTFVVPTFAQIYESFGGELPAPTQILINISNALKNSILYIIGFIILFFLLNSYFYKTEQGKRFYHRLFLKLPLLGKIFHKGALAKFARTLATLITGGVPITRAIEISAKVTGNVIIEESLQKTKTDIEEGKEISKSLDKKLFPLMFIAMVSVGESTGRIDEMLDTIASFYEDEIDREVDALISLIEPLLMVVIGGIVGLILIALYLPIFKMGELIK</sequence>
<evidence type="ECO:0000256" key="4">
    <source>
        <dbReference type="ARBA" id="ARBA00022519"/>
    </source>
</evidence>
<keyword evidence="11" id="KW-1185">Reference proteome</keyword>
<evidence type="ECO:0000256" key="6">
    <source>
        <dbReference type="ARBA" id="ARBA00022989"/>
    </source>
</evidence>
<evidence type="ECO:0000256" key="5">
    <source>
        <dbReference type="ARBA" id="ARBA00022692"/>
    </source>
</evidence>
<evidence type="ECO:0000256" key="8">
    <source>
        <dbReference type="SAM" id="Phobius"/>
    </source>
</evidence>
<name>A0AA45WK62_9AQUI</name>
<dbReference type="InterPro" id="IPR003004">
    <property type="entry name" value="GspF/PilC"/>
</dbReference>
<dbReference type="InterPro" id="IPR042094">
    <property type="entry name" value="T2SS_GspF_sf"/>
</dbReference>
<dbReference type="Pfam" id="PF00482">
    <property type="entry name" value="T2SSF"/>
    <property type="match status" value="2"/>
</dbReference>
<dbReference type="PRINTS" id="PR00812">
    <property type="entry name" value="BCTERIALGSPF"/>
</dbReference>
<dbReference type="RefSeq" id="WP_265133963.1">
    <property type="nucleotide sequence ID" value="NZ_FXTX01000003.1"/>
</dbReference>
<dbReference type="Proteomes" id="UP001157947">
    <property type="component" value="Unassembled WGS sequence"/>
</dbReference>
<dbReference type="Gene3D" id="1.20.81.30">
    <property type="entry name" value="Type II secretion system (T2SS), domain F"/>
    <property type="match status" value="2"/>
</dbReference>
<evidence type="ECO:0000313" key="11">
    <source>
        <dbReference type="Proteomes" id="UP001157947"/>
    </source>
</evidence>
<keyword evidence="5 8" id="KW-0812">Transmembrane</keyword>
<accession>A0AA45WK62</accession>
<protein>
    <submittedName>
        <fullName evidence="10">Type IV pilus assembly protein PilC</fullName>
    </submittedName>
</protein>
<organism evidence="10 11">
    <name type="scientific">Venenivibrio stagnispumantis</name>
    <dbReference type="NCBI Taxonomy" id="407998"/>
    <lineage>
        <taxon>Bacteria</taxon>
        <taxon>Pseudomonadati</taxon>
        <taxon>Aquificota</taxon>
        <taxon>Aquificia</taxon>
        <taxon>Aquificales</taxon>
        <taxon>Hydrogenothermaceae</taxon>
        <taxon>Venenivibrio</taxon>
    </lineage>
</organism>
<evidence type="ECO:0000256" key="7">
    <source>
        <dbReference type="ARBA" id="ARBA00023136"/>
    </source>
</evidence>
<dbReference type="InterPro" id="IPR018076">
    <property type="entry name" value="T2SS_GspF_dom"/>
</dbReference>
<gene>
    <name evidence="10" type="ORF">SAMN06264868_10382</name>
</gene>
<evidence type="ECO:0000256" key="1">
    <source>
        <dbReference type="ARBA" id="ARBA00004429"/>
    </source>
</evidence>
<feature type="transmembrane region" description="Helical" evidence="8">
    <location>
        <begin position="226"/>
        <end position="245"/>
    </location>
</feature>
<dbReference type="PANTHER" id="PTHR30012:SF0">
    <property type="entry name" value="TYPE II SECRETION SYSTEM PROTEIN F-RELATED"/>
    <property type="match status" value="1"/>
</dbReference>
<evidence type="ECO:0000256" key="3">
    <source>
        <dbReference type="ARBA" id="ARBA00022475"/>
    </source>
</evidence>
<feature type="domain" description="Type II secretion system protein GspF" evidence="9">
    <location>
        <begin position="276"/>
        <end position="397"/>
    </location>
</feature>
<dbReference type="AlphaFoldDB" id="A0AA45WK62"/>
<feature type="transmembrane region" description="Helical" evidence="8">
    <location>
        <begin position="174"/>
        <end position="195"/>
    </location>
</feature>
<dbReference type="PANTHER" id="PTHR30012">
    <property type="entry name" value="GENERAL SECRETION PATHWAY PROTEIN"/>
    <property type="match status" value="1"/>
</dbReference>
<dbReference type="FunFam" id="1.20.81.30:FF:000001">
    <property type="entry name" value="Type II secretion system protein F"/>
    <property type="match status" value="2"/>
</dbReference>
<proteinExistence type="inferred from homology"/>
<feature type="domain" description="Type II secretion system protein GspF" evidence="9">
    <location>
        <begin position="73"/>
        <end position="196"/>
    </location>
</feature>
<feature type="transmembrane region" description="Helical" evidence="8">
    <location>
        <begin position="378"/>
        <end position="398"/>
    </location>
</feature>
<keyword evidence="4" id="KW-0997">Cell inner membrane</keyword>
<evidence type="ECO:0000256" key="2">
    <source>
        <dbReference type="ARBA" id="ARBA00005745"/>
    </source>
</evidence>